<name>A0A448XJR9_9PLAT</name>
<proteinExistence type="predicted"/>
<evidence type="ECO:0000313" key="1">
    <source>
        <dbReference type="EMBL" id="VEL38328.1"/>
    </source>
</evidence>
<comment type="caution">
    <text evidence="1">The sequence shown here is derived from an EMBL/GenBank/DDBJ whole genome shotgun (WGS) entry which is preliminary data.</text>
</comment>
<protein>
    <submittedName>
        <fullName evidence="1">Uncharacterized protein</fullName>
    </submittedName>
</protein>
<keyword evidence="2" id="KW-1185">Reference proteome</keyword>
<dbReference type="OrthoDB" id="2014201at2759"/>
<dbReference type="SUPFAM" id="SSF53448">
    <property type="entry name" value="Nucleotide-diphospho-sugar transferases"/>
    <property type="match status" value="1"/>
</dbReference>
<dbReference type="Proteomes" id="UP000784294">
    <property type="component" value="Unassembled WGS sequence"/>
</dbReference>
<evidence type="ECO:0000313" key="2">
    <source>
        <dbReference type="Proteomes" id="UP000784294"/>
    </source>
</evidence>
<organism evidence="1 2">
    <name type="scientific">Protopolystoma xenopodis</name>
    <dbReference type="NCBI Taxonomy" id="117903"/>
    <lineage>
        <taxon>Eukaryota</taxon>
        <taxon>Metazoa</taxon>
        <taxon>Spiralia</taxon>
        <taxon>Lophotrochozoa</taxon>
        <taxon>Platyhelminthes</taxon>
        <taxon>Monogenea</taxon>
        <taxon>Polyopisthocotylea</taxon>
        <taxon>Polystomatidea</taxon>
        <taxon>Polystomatidae</taxon>
        <taxon>Protopolystoma</taxon>
    </lineage>
</organism>
<gene>
    <name evidence="1" type="ORF">PXEA_LOCUS31768</name>
</gene>
<reference evidence="1" key="1">
    <citation type="submission" date="2018-11" db="EMBL/GenBank/DDBJ databases">
        <authorList>
            <consortium name="Pathogen Informatics"/>
        </authorList>
    </citation>
    <scope>NUCLEOTIDE SEQUENCE</scope>
</reference>
<dbReference type="PANTHER" id="PTHR11183">
    <property type="entry name" value="GLYCOGENIN SUBFAMILY MEMBER"/>
    <property type="match status" value="1"/>
</dbReference>
<dbReference type="InterPro" id="IPR050587">
    <property type="entry name" value="GNT1/Glycosyltrans_8"/>
</dbReference>
<dbReference type="AlphaFoldDB" id="A0A448XJR9"/>
<dbReference type="Gene3D" id="3.90.550.10">
    <property type="entry name" value="Spore Coat Polysaccharide Biosynthesis Protein SpsA, Chain A"/>
    <property type="match status" value="1"/>
</dbReference>
<accession>A0A448XJR9</accession>
<dbReference type="EMBL" id="CAAALY010257554">
    <property type="protein sequence ID" value="VEL38328.1"/>
    <property type="molecule type" value="Genomic_DNA"/>
</dbReference>
<dbReference type="InterPro" id="IPR029044">
    <property type="entry name" value="Nucleotide-diphossugar_trans"/>
</dbReference>
<sequence length="181" mass="20159">MKVPVTMLSQEIHRNSVSLRIYSVVTVLSSIDDLFECEELSAAADTGWPDCFNSGVFVFRPSLDTYSGILKLASDEGSFDGGDQGFIGYVPHQTMIEYCRSTFVQLDSGPHLMQSSFDSGCASLSESSRFRFPSLSSNWGSFGYRFEEFASNLYCPRNRNLTSTITPMLTIINDTRVKSFS</sequence>